<comment type="similarity">
    <text evidence="1 7">Belongs to the heat shock protein 70 family.</text>
</comment>
<keyword evidence="9" id="KW-1185">Reference proteome</keyword>
<dbReference type="RefSeq" id="WP_152272361.1">
    <property type="nucleotide sequence ID" value="NZ_VTFX01000004.1"/>
</dbReference>
<dbReference type="PROSITE" id="PS00297">
    <property type="entry name" value="HSP70_1"/>
    <property type="match status" value="1"/>
</dbReference>
<protein>
    <submittedName>
        <fullName evidence="8">Hsp70 family protein</fullName>
    </submittedName>
</protein>
<accession>A0A5N6MHC4</accession>
<dbReference type="SUPFAM" id="SSF53067">
    <property type="entry name" value="Actin-like ATPase domain"/>
    <property type="match status" value="2"/>
</dbReference>
<dbReference type="EMBL" id="VTFX01000004">
    <property type="protein sequence ID" value="KAD3633149.1"/>
    <property type="molecule type" value="Genomic_DNA"/>
</dbReference>
<evidence type="ECO:0000256" key="6">
    <source>
        <dbReference type="ARBA" id="ARBA00023186"/>
    </source>
</evidence>
<keyword evidence="6" id="KW-0143">Chaperone</keyword>
<evidence type="ECO:0000256" key="7">
    <source>
        <dbReference type="RuleBase" id="RU003322"/>
    </source>
</evidence>
<dbReference type="FunFam" id="3.30.420.40:FF:000071">
    <property type="entry name" value="Molecular chaperone DnaK"/>
    <property type="match status" value="1"/>
</dbReference>
<dbReference type="GO" id="GO:0140662">
    <property type="term" value="F:ATP-dependent protein folding chaperone"/>
    <property type="evidence" value="ECO:0007669"/>
    <property type="project" value="InterPro"/>
</dbReference>
<dbReference type="Proteomes" id="UP000326852">
    <property type="component" value="Unassembled WGS sequence"/>
</dbReference>
<keyword evidence="5" id="KW-0346">Stress response</keyword>
<evidence type="ECO:0000256" key="5">
    <source>
        <dbReference type="ARBA" id="ARBA00023016"/>
    </source>
</evidence>
<dbReference type="InterPro" id="IPR029047">
    <property type="entry name" value="HSP70_peptide-bd_sf"/>
</dbReference>
<dbReference type="PROSITE" id="PS00329">
    <property type="entry name" value="HSP70_2"/>
    <property type="match status" value="1"/>
</dbReference>
<sequence>MNDSVYGIDLGTTYSAIARISSLGAAEIIPNFEGEQTTPSVVYFESPSSAIVGSEAKRVAITDPDNACLLIKRHMGTEYPQHFQGETYSPEAVSALILKELVTAANKESGAEATKVVITVPAYFGVQEREATRQAGAIAGLEVIGIVTEPVAAALSLGISGGRAETIMVYDLGGGTFDTTVMRVDSGRVEVVAVDGNRKLGGADWDSALVDLIVEKFVAQAELGDDDPRYDEEFMLDLRLGAEETKKSLTKRETATIRCAYDGKKANIEVTRAEFEAATEHLVNQTIEISARTLEAATEKEAGLSIDRVLLVGGSSRMPMISAALTNRLGWDPQPTDFDLAVAKGAAIYGQSAVDEVLLSEGEEAMPGDAANAAPRPFLAGATSLTIENVLARGVGVKFARDVTDEIGYISFFASANDSIPKTPEPIGAATLSEGQRSVQIAIFEQGGERESELPADNRELKTAVLPLPAGLPKGSPIDITVNITGEGIVKMIVTDDVSKEQIELEAMVSVLTQEQVDEETVKVTALALRS</sequence>
<reference evidence="8 9" key="1">
    <citation type="submission" date="2019-08" db="EMBL/GenBank/DDBJ databases">
        <title>Arthrobacter sp. nov., isolated from plateau pika and Tibetan wild ass.</title>
        <authorList>
            <person name="Ge Y."/>
        </authorList>
    </citation>
    <scope>NUCLEOTIDE SEQUENCE [LARGE SCALE GENOMIC DNA]</scope>
    <source>
        <strain evidence="8 9">785</strain>
    </source>
</reference>
<evidence type="ECO:0000256" key="2">
    <source>
        <dbReference type="ARBA" id="ARBA00022553"/>
    </source>
</evidence>
<evidence type="ECO:0000256" key="1">
    <source>
        <dbReference type="ARBA" id="ARBA00007381"/>
    </source>
</evidence>
<dbReference type="CDD" id="cd24029">
    <property type="entry name" value="ASKHA_NBD_HSP70_DnaK_HscA_HscC"/>
    <property type="match status" value="1"/>
</dbReference>
<keyword evidence="3 7" id="KW-0547">Nucleotide-binding</keyword>
<dbReference type="SUPFAM" id="SSF100920">
    <property type="entry name" value="Heat shock protein 70kD (HSP70), peptide-binding domain"/>
    <property type="match status" value="1"/>
</dbReference>
<keyword evidence="2" id="KW-0597">Phosphoprotein</keyword>
<proteinExistence type="inferred from homology"/>
<evidence type="ECO:0000256" key="3">
    <source>
        <dbReference type="ARBA" id="ARBA00022741"/>
    </source>
</evidence>
<evidence type="ECO:0000256" key="4">
    <source>
        <dbReference type="ARBA" id="ARBA00022840"/>
    </source>
</evidence>
<dbReference type="Gene3D" id="3.30.420.40">
    <property type="match status" value="2"/>
</dbReference>
<dbReference type="InterPro" id="IPR013126">
    <property type="entry name" value="Hsp_70_fam"/>
</dbReference>
<gene>
    <name evidence="8" type="ORF">GD627_10010</name>
</gene>
<dbReference type="GO" id="GO:0005524">
    <property type="term" value="F:ATP binding"/>
    <property type="evidence" value="ECO:0007669"/>
    <property type="project" value="UniProtKB-KW"/>
</dbReference>
<dbReference type="InterPro" id="IPR043129">
    <property type="entry name" value="ATPase_NBD"/>
</dbReference>
<dbReference type="FunFam" id="3.90.640.10:FF:000003">
    <property type="entry name" value="Molecular chaperone DnaK"/>
    <property type="match status" value="1"/>
</dbReference>
<evidence type="ECO:0000313" key="8">
    <source>
        <dbReference type="EMBL" id="KAD3633149.1"/>
    </source>
</evidence>
<comment type="caution">
    <text evidence="8">The sequence shown here is derived from an EMBL/GenBank/DDBJ whole genome shotgun (WGS) entry which is preliminary data.</text>
</comment>
<organism evidence="8 9">
    <name type="scientific">Arthrobacter yangruifuii</name>
    <dbReference type="NCBI Taxonomy" id="2606616"/>
    <lineage>
        <taxon>Bacteria</taxon>
        <taxon>Bacillati</taxon>
        <taxon>Actinomycetota</taxon>
        <taxon>Actinomycetes</taxon>
        <taxon>Micrococcales</taxon>
        <taxon>Micrococcaceae</taxon>
        <taxon>Arthrobacter</taxon>
    </lineage>
</organism>
<dbReference type="Pfam" id="PF00012">
    <property type="entry name" value="HSP70"/>
    <property type="match status" value="2"/>
</dbReference>
<name>A0A5N6MHC4_9MICC</name>
<keyword evidence="4 7" id="KW-0067">ATP-binding</keyword>
<dbReference type="PANTHER" id="PTHR19375">
    <property type="entry name" value="HEAT SHOCK PROTEIN 70KDA"/>
    <property type="match status" value="1"/>
</dbReference>
<dbReference type="Gene3D" id="3.90.640.10">
    <property type="entry name" value="Actin, Chain A, domain 4"/>
    <property type="match status" value="1"/>
</dbReference>
<dbReference type="InterPro" id="IPR018181">
    <property type="entry name" value="Heat_shock_70_CS"/>
</dbReference>
<dbReference type="PROSITE" id="PS01036">
    <property type="entry name" value="HSP70_3"/>
    <property type="match status" value="1"/>
</dbReference>
<dbReference type="Gene3D" id="2.60.34.10">
    <property type="entry name" value="Substrate Binding Domain Of DNAk, Chain A, domain 1"/>
    <property type="match status" value="1"/>
</dbReference>
<dbReference type="PRINTS" id="PR00301">
    <property type="entry name" value="HEATSHOCK70"/>
</dbReference>
<dbReference type="AlphaFoldDB" id="A0A5N6MHC4"/>
<evidence type="ECO:0000313" key="9">
    <source>
        <dbReference type="Proteomes" id="UP000326852"/>
    </source>
</evidence>